<reference evidence="6" key="1">
    <citation type="submission" date="2021-01" db="EMBL/GenBank/DDBJ databases">
        <authorList>
            <person name="Corre E."/>
            <person name="Pelletier E."/>
            <person name="Niang G."/>
            <person name="Scheremetjew M."/>
            <person name="Finn R."/>
            <person name="Kale V."/>
            <person name="Holt S."/>
            <person name="Cochrane G."/>
            <person name="Meng A."/>
            <person name="Brown T."/>
            <person name="Cohen L."/>
        </authorList>
    </citation>
    <scope>NUCLEOTIDE SEQUENCE</scope>
    <source>
        <strain evidence="6">OF101</strain>
    </source>
</reference>
<evidence type="ECO:0000313" key="6">
    <source>
        <dbReference type="EMBL" id="CAD9110504.1"/>
    </source>
</evidence>
<dbReference type="SUPFAM" id="SSF48264">
    <property type="entry name" value="Cytochrome P450"/>
    <property type="match status" value="1"/>
</dbReference>
<gene>
    <name evidence="5" type="ORF">ACAT0790_LOCUS12160</name>
    <name evidence="6" type="ORF">ACAT0790_LOCUS12161</name>
</gene>
<organism evidence="6">
    <name type="scientific">Alexandrium catenella</name>
    <name type="common">Red tide dinoflagellate</name>
    <name type="synonym">Gonyaulax catenella</name>
    <dbReference type="NCBI Taxonomy" id="2925"/>
    <lineage>
        <taxon>Eukaryota</taxon>
        <taxon>Sar</taxon>
        <taxon>Alveolata</taxon>
        <taxon>Dinophyceae</taxon>
        <taxon>Gonyaulacales</taxon>
        <taxon>Pyrocystaceae</taxon>
        <taxon>Alexandrium</taxon>
    </lineage>
</organism>
<dbReference type="InterPro" id="IPR001128">
    <property type="entry name" value="Cyt_P450"/>
</dbReference>
<dbReference type="GO" id="GO:0004497">
    <property type="term" value="F:monooxygenase activity"/>
    <property type="evidence" value="ECO:0007669"/>
    <property type="project" value="InterPro"/>
</dbReference>
<keyword evidence="3 4" id="KW-0408">Iron</keyword>
<dbReference type="InterPro" id="IPR050121">
    <property type="entry name" value="Cytochrome_P450_monoxygenase"/>
</dbReference>
<evidence type="ECO:0000256" key="3">
    <source>
        <dbReference type="ARBA" id="ARBA00023004"/>
    </source>
</evidence>
<dbReference type="EMBL" id="HBGE01020216">
    <property type="protein sequence ID" value="CAD9110504.1"/>
    <property type="molecule type" value="Transcribed_RNA"/>
</dbReference>
<dbReference type="PANTHER" id="PTHR24305:SF166">
    <property type="entry name" value="CYTOCHROME P450 12A4, MITOCHONDRIAL-RELATED"/>
    <property type="match status" value="1"/>
</dbReference>
<keyword evidence="4" id="KW-0349">Heme</keyword>
<evidence type="ECO:0000313" key="5">
    <source>
        <dbReference type="EMBL" id="CAD9110502.1"/>
    </source>
</evidence>
<accession>A0A6T9D3P9</accession>
<dbReference type="Pfam" id="PF00067">
    <property type="entry name" value="p450"/>
    <property type="match status" value="1"/>
</dbReference>
<evidence type="ECO:0000256" key="1">
    <source>
        <dbReference type="ARBA" id="ARBA00010617"/>
    </source>
</evidence>
<keyword evidence="2 4" id="KW-0479">Metal-binding</keyword>
<comment type="similarity">
    <text evidence="1">Belongs to the cytochrome P450 family.</text>
</comment>
<dbReference type="PRINTS" id="PR00465">
    <property type="entry name" value="EP450IV"/>
</dbReference>
<evidence type="ECO:0000256" key="4">
    <source>
        <dbReference type="PIRSR" id="PIRSR602403-1"/>
    </source>
</evidence>
<protein>
    <recommendedName>
        <fullName evidence="7">Cytochrome P450</fullName>
    </recommendedName>
</protein>
<dbReference type="EMBL" id="HBGE01020214">
    <property type="protein sequence ID" value="CAD9110502.1"/>
    <property type="molecule type" value="Transcribed_RNA"/>
</dbReference>
<sequence>MQRVRVLSKQVAVVGDGPAGGQAGEDMVCPMRKARQDGGSGPVGEALRRIQASGDTQEQRKRYLEEIRNSGDRLMADGTWPTLSMFDAGLSTGHDGDVPTRAELAQEIEAGAFAEGFDAVNLLPGPWKDARTQEEQVELLERQATADAQGYAMFQNVRYMHQYGGRGLASNIVVPSIAFYGTGSEMRRLICARVFIGDPDDAERLSRVHTRKEGNFCPFLYDSVIATDDNEYWQAQRRHLSEAFLPLSSLAQILPQSLERARGCAERLAGAAAGGAAVDMNDFLLHEAQAQLQLALLGCPESFMEATNKDIRATFQSEPGSVEVGALTSAMQAIMEQTTSEPSLALPSDGRPVVGPLSRAVGTSKLPGSANFGNMLLILFAGHDTTGHTMTWLLFELARHPEVQRELQREVDAFYAELEGRDPSYRDLSRLPLMDRCITETLRLWPAVPNGTFRRLQFDETVKGPRGEEVLLPRGTAVQVANWPRHRSQELWGADANRFNPGRAFAEEELARVGCPMAAVNPQSRRFSPFAHAPRSCLGRNFAQMEMRLIMLSLFRRFTFELAPPYDRLMGKDSTPVPDVAEFRGINRGTMGPMNLDGGSQYAWGSRHTTAMQMFARPRA</sequence>
<dbReference type="InterPro" id="IPR002403">
    <property type="entry name" value="Cyt_P450_E_grp-IV"/>
</dbReference>
<dbReference type="GO" id="GO:0016705">
    <property type="term" value="F:oxidoreductase activity, acting on paired donors, with incorporation or reduction of molecular oxygen"/>
    <property type="evidence" value="ECO:0007669"/>
    <property type="project" value="InterPro"/>
</dbReference>
<dbReference type="PANTHER" id="PTHR24305">
    <property type="entry name" value="CYTOCHROME P450"/>
    <property type="match status" value="1"/>
</dbReference>
<dbReference type="Gene3D" id="1.10.630.10">
    <property type="entry name" value="Cytochrome P450"/>
    <property type="match status" value="1"/>
</dbReference>
<name>A0A6T9D3P9_ALECA</name>
<comment type="cofactor">
    <cofactor evidence="4">
        <name>heme</name>
        <dbReference type="ChEBI" id="CHEBI:30413"/>
    </cofactor>
</comment>
<feature type="binding site" description="axial binding residue" evidence="4">
    <location>
        <position position="537"/>
    </location>
    <ligand>
        <name>heme</name>
        <dbReference type="ChEBI" id="CHEBI:30413"/>
    </ligand>
    <ligandPart>
        <name>Fe</name>
        <dbReference type="ChEBI" id="CHEBI:18248"/>
    </ligandPart>
</feature>
<evidence type="ECO:0000256" key="2">
    <source>
        <dbReference type="ARBA" id="ARBA00022723"/>
    </source>
</evidence>
<dbReference type="GO" id="GO:0005506">
    <property type="term" value="F:iron ion binding"/>
    <property type="evidence" value="ECO:0007669"/>
    <property type="project" value="InterPro"/>
</dbReference>
<dbReference type="GO" id="GO:0020037">
    <property type="term" value="F:heme binding"/>
    <property type="evidence" value="ECO:0007669"/>
    <property type="project" value="InterPro"/>
</dbReference>
<dbReference type="AlphaFoldDB" id="A0A6T9D3P9"/>
<dbReference type="InterPro" id="IPR036396">
    <property type="entry name" value="Cyt_P450_sf"/>
</dbReference>
<dbReference type="PRINTS" id="PR00385">
    <property type="entry name" value="P450"/>
</dbReference>
<evidence type="ECO:0008006" key="7">
    <source>
        <dbReference type="Google" id="ProtNLM"/>
    </source>
</evidence>
<proteinExistence type="inferred from homology"/>